<evidence type="ECO:0008006" key="4">
    <source>
        <dbReference type="Google" id="ProtNLM"/>
    </source>
</evidence>
<feature type="non-terminal residue" evidence="2">
    <location>
        <position position="60"/>
    </location>
</feature>
<accession>A0ABQ9VGP9</accession>
<reference evidence="2 3" key="1">
    <citation type="submission" date="2023-05" db="EMBL/GenBank/DDBJ databases">
        <title>B98-5 Cell Line De Novo Hybrid Assembly: An Optical Mapping Approach.</title>
        <authorList>
            <person name="Kananen K."/>
            <person name="Auerbach J.A."/>
            <person name="Kautto E."/>
            <person name="Blachly J.S."/>
        </authorList>
    </citation>
    <scope>NUCLEOTIDE SEQUENCE [LARGE SCALE GENOMIC DNA]</scope>
    <source>
        <strain evidence="2">B95-8</strain>
        <tissue evidence="2">Cell line</tissue>
    </source>
</reference>
<name>A0ABQ9VGP9_SAGOE</name>
<sequence>CGAFSAPSRAPRAAGDTEPGLPKSSAGPGPRRSRAFAPALPPPPPLRAPPAPPTRKDPGR</sequence>
<organism evidence="2 3">
    <name type="scientific">Saguinus oedipus</name>
    <name type="common">Cotton-top tamarin</name>
    <name type="synonym">Oedipomidas oedipus</name>
    <dbReference type="NCBI Taxonomy" id="9490"/>
    <lineage>
        <taxon>Eukaryota</taxon>
        <taxon>Metazoa</taxon>
        <taxon>Chordata</taxon>
        <taxon>Craniata</taxon>
        <taxon>Vertebrata</taxon>
        <taxon>Euteleostomi</taxon>
        <taxon>Mammalia</taxon>
        <taxon>Eutheria</taxon>
        <taxon>Euarchontoglires</taxon>
        <taxon>Primates</taxon>
        <taxon>Haplorrhini</taxon>
        <taxon>Platyrrhini</taxon>
        <taxon>Cebidae</taxon>
        <taxon>Callitrichinae</taxon>
        <taxon>Saguinus</taxon>
    </lineage>
</organism>
<feature type="compositionally biased region" description="Low complexity" evidence="1">
    <location>
        <begin position="1"/>
        <end position="14"/>
    </location>
</feature>
<feature type="compositionally biased region" description="Pro residues" evidence="1">
    <location>
        <begin position="39"/>
        <end position="53"/>
    </location>
</feature>
<gene>
    <name evidence="2" type="ORF">P7K49_013516</name>
</gene>
<dbReference type="EMBL" id="JASSZA010000006">
    <property type="protein sequence ID" value="KAK2108351.1"/>
    <property type="molecule type" value="Genomic_DNA"/>
</dbReference>
<feature type="region of interest" description="Disordered" evidence="1">
    <location>
        <begin position="1"/>
        <end position="60"/>
    </location>
</feature>
<evidence type="ECO:0000313" key="3">
    <source>
        <dbReference type="Proteomes" id="UP001266305"/>
    </source>
</evidence>
<comment type="caution">
    <text evidence="2">The sequence shown here is derived from an EMBL/GenBank/DDBJ whole genome shotgun (WGS) entry which is preliminary data.</text>
</comment>
<feature type="non-terminal residue" evidence="2">
    <location>
        <position position="1"/>
    </location>
</feature>
<dbReference type="Proteomes" id="UP001266305">
    <property type="component" value="Unassembled WGS sequence"/>
</dbReference>
<keyword evidence="3" id="KW-1185">Reference proteome</keyword>
<evidence type="ECO:0000313" key="2">
    <source>
        <dbReference type="EMBL" id="KAK2108351.1"/>
    </source>
</evidence>
<proteinExistence type="predicted"/>
<evidence type="ECO:0000256" key="1">
    <source>
        <dbReference type="SAM" id="MobiDB-lite"/>
    </source>
</evidence>
<protein>
    <recommendedName>
        <fullName evidence="4">Dopamine receptor D4</fullName>
    </recommendedName>
</protein>